<comment type="caution">
    <text evidence="8">The sequence shown here is derived from an EMBL/GenBank/DDBJ whole genome shotgun (WGS) entry which is preliminary data.</text>
</comment>
<dbReference type="PANTHER" id="PTHR12765">
    <property type="entry name" value="RED PROTEIN IK FACTOR CYTOKINE IK"/>
    <property type="match status" value="1"/>
</dbReference>
<evidence type="ECO:0000256" key="1">
    <source>
        <dbReference type="ARBA" id="ARBA00004123"/>
    </source>
</evidence>
<evidence type="ECO:0008006" key="10">
    <source>
        <dbReference type="Google" id="ProtNLM"/>
    </source>
</evidence>
<feature type="compositionally biased region" description="Acidic residues" evidence="5">
    <location>
        <begin position="529"/>
        <end position="540"/>
    </location>
</feature>
<dbReference type="STRING" id="6832.A0A553P6J0"/>
<comment type="similarity">
    <text evidence="2">Belongs to the RED family.</text>
</comment>
<feature type="region of interest" description="Disordered" evidence="5">
    <location>
        <begin position="407"/>
        <end position="504"/>
    </location>
</feature>
<dbReference type="GO" id="GO:0005634">
    <property type="term" value="C:nucleus"/>
    <property type="evidence" value="ECO:0007669"/>
    <property type="project" value="UniProtKB-SubCell"/>
</dbReference>
<feature type="region of interest" description="Disordered" evidence="5">
    <location>
        <begin position="529"/>
        <end position="556"/>
    </location>
</feature>
<accession>A0A553P6J0</accession>
<feature type="compositionally biased region" description="Basic and acidic residues" evidence="5">
    <location>
        <begin position="482"/>
        <end position="504"/>
    </location>
</feature>
<keyword evidence="3" id="KW-0677">Repeat</keyword>
<dbReference type="Proteomes" id="UP000318571">
    <property type="component" value="Chromosome 3"/>
</dbReference>
<gene>
    <name evidence="8" type="ORF">TCAL_00893</name>
</gene>
<evidence type="ECO:0000313" key="9">
    <source>
        <dbReference type="Proteomes" id="UP000318571"/>
    </source>
</evidence>
<feature type="compositionally biased region" description="Basic and acidic residues" evidence="5">
    <location>
        <begin position="598"/>
        <end position="608"/>
    </location>
</feature>
<dbReference type="InterPro" id="IPR012916">
    <property type="entry name" value="RED_N"/>
</dbReference>
<dbReference type="EMBL" id="VCGU01000007">
    <property type="protein sequence ID" value="TRY73292.1"/>
    <property type="molecule type" value="Genomic_DNA"/>
</dbReference>
<sequence>MPEHEFLAPGSELHGSGHRHEPASQRMTNEDFRKLMMTPRGGSGSTSSVGATPTLGSGMMATPVRGGGAAGAAPRPAQKVSSNNEKAENRKKKKSYYAKLKKEEDDQLALLAAKYRDRAKERREGGVGVGGVVGSEEGAAGLEGAMAPVNDEIASSTSGYRAVGPDFKSSFDAAEARRQKIHESKFLGGDMEHTHLVKGKKARSIIRLFKDEVNDWFSGLGLDFALLQKVRSEIANRETEGPVKVEPVEDVEEEKKEEAAIGKLAHPEDELQSQCRTAMGKNIVRSLFNPNYPKSNELFFPGRMAYVMDLEEDFGESDIPTTTIRSKADVEGTVANQTTLSTNDIVINKLTQILSYLRAGKSNKKKKKDKLIQMDKEELKEMRAQQAASAANLPIYDDVGDYVADTRKRKDHRDDRHRDRDRRDRDRGGRDRRDRERERGRDRDRDRPEDRGGRERDGKRNYFEKDPNEEEETENFKGGLTHQDKDYIRKLGERERDKSKRKVDAAKGGVGLETNYDGYAECYPGLEEMNDAIDDSDDEADYSKMDLGNKKGPVGRWDFDTAEEYAEYKSKQEALPKAAFQYGVKMTEGRKTRGKVGPKNEKAKLDREWNQISALIDKRKTSGPKKPRLE</sequence>
<dbReference type="OMA" id="WQQTNGY"/>
<feature type="domain" description="RED-like N-terminal" evidence="7">
    <location>
        <begin position="221"/>
        <end position="369"/>
    </location>
</feature>
<comment type="subcellular location">
    <subcellularLocation>
        <location evidence="1">Nucleus</location>
    </subcellularLocation>
</comment>
<feature type="region of interest" description="Disordered" evidence="5">
    <location>
        <begin position="1"/>
        <end position="96"/>
    </location>
</feature>
<evidence type="ECO:0000256" key="4">
    <source>
        <dbReference type="ARBA" id="ARBA00023242"/>
    </source>
</evidence>
<organism evidence="8 9">
    <name type="scientific">Tigriopus californicus</name>
    <name type="common">Marine copepod</name>
    <dbReference type="NCBI Taxonomy" id="6832"/>
    <lineage>
        <taxon>Eukaryota</taxon>
        <taxon>Metazoa</taxon>
        <taxon>Ecdysozoa</taxon>
        <taxon>Arthropoda</taxon>
        <taxon>Crustacea</taxon>
        <taxon>Multicrustacea</taxon>
        <taxon>Hexanauplia</taxon>
        <taxon>Copepoda</taxon>
        <taxon>Harpacticoida</taxon>
        <taxon>Harpacticidae</taxon>
        <taxon>Tigriopus</taxon>
    </lineage>
</organism>
<reference evidence="8 9" key="1">
    <citation type="journal article" date="2018" name="Nat. Ecol. Evol.">
        <title>Genomic signatures of mitonuclear coevolution across populations of Tigriopus californicus.</title>
        <authorList>
            <person name="Barreto F.S."/>
            <person name="Watson E.T."/>
            <person name="Lima T.G."/>
            <person name="Willett C.S."/>
            <person name="Edmands S."/>
            <person name="Li W."/>
            <person name="Burton R.S."/>
        </authorList>
    </citation>
    <scope>NUCLEOTIDE SEQUENCE [LARGE SCALE GENOMIC DNA]</scope>
    <source>
        <strain evidence="8 9">San Diego</strain>
    </source>
</reference>
<evidence type="ECO:0000256" key="5">
    <source>
        <dbReference type="SAM" id="MobiDB-lite"/>
    </source>
</evidence>
<dbReference type="InterPro" id="IPR039896">
    <property type="entry name" value="Red-like"/>
</dbReference>
<feature type="domain" description="Protein RED C-terminal" evidence="6">
    <location>
        <begin position="519"/>
        <end position="623"/>
    </location>
</feature>
<dbReference type="AlphaFoldDB" id="A0A553P6J0"/>
<feature type="compositionally biased region" description="Basic and acidic residues" evidence="5">
    <location>
        <begin position="407"/>
        <end position="466"/>
    </location>
</feature>
<name>A0A553P6J0_TIGCA</name>
<feature type="compositionally biased region" description="Low complexity" evidence="5">
    <location>
        <begin position="71"/>
        <end position="84"/>
    </location>
</feature>
<evidence type="ECO:0000313" key="8">
    <source>
        <dbReference type="EMBL" id="TRY73292.1"/>
    </source>
</evidence>
<evidence type="ECO:0000259" key="7">
    <source>
        <dbReference type="Pfam" id="PF07808"/>
    </source>
</evidence>
<feature type="region of interest" description="Disordered" evidence="5">
    <location>
        <begin position="588"/>
        <end position="608"/>
    </location>
</feature>
<evidence type="ECO:0000256" key="2">
    <source>
        <dbReference type="ARBA" id="ARBA00006660"/>
    </source>
</evidence>
<keyword evidence="4" id="KW-0539">Nucleus</keyword>
<dbReference type="Pfam" id="PF07808">
    <property type="entry name" value="RED_N"/>
    <property type="match status" value="2"/>
</dbReference>
<feature type="compositionally biased region" description="Low complexity" evidence="5">
    <location>
        <begin position="45"/>
        <end position="54"/>
    </location>
</feature>
<dbReference type="InterPro" id="IPR012492">
    <property type="entry name" value="RED_C"/>
</dbReference>
<feature type="domain" description="RED-like N-terminal" evidence="7">
    <location>
        <begin position="92"/>
        <end position="199"/>
    </location>
</feature>
<evidence type="ECO:0000256" key="3">
    <source>
        <dbReference type="ARBA" id="ARBA00022737"/>
    </source>
</evidence>
<proteinExistence type="inferred from homology"/>
<dbReference type="Pfam" id="PF07807">
    <property type="entry name" value="RED_C"/>
    <property type="match status" value="1"/>
</dbReference>
<evidence type="ECO:0000259" key="6">
    <source>
        <dbReference type="Pfam" id="PF07807"/>
    </source>
</evidence>
<protein>
    <recommendedName>
        <fullName evidence="10">RED-like N-terminal domain-containing protein</fullName>
    </recommendedName>
</protein>
<feature type="compositionally biased region" description="Basic and acidic residues" evidence="5">
    <location>
        <begin position="18"/>
        <end position="34"/>
    </location>
</feature>
<keyword evidence="9" id="KW-1185">Reference proteome</keyword>